<keyword evidence="4" id="KW-1185">Reference proteome</keyword>
<dbReference type="PANTHER" id="PTHR43943:SF17">
    <property type="entry name" value="3-PHENYLPROPIONATE-DIHYDRODIOL_CINNAMIC ACID-DIHYDRODIOL DEHYDROGENASE"/>
    <property type="match status" value="1"/>
</dbReference>
<reference evidence="3" key="1">
    <citation type="journal article" date="2019" name="PLoS Negl. Trop. Dis.">
        <title>Revisiting the worldwide diversity of Leptospira species in the environment.</title>
        <authorList>
            <person name="Vincent A.T."/>
            <person name="Schiettekatte O."/>
            <person name="Bourhy P."/>
            <person name="Veyrier F.J."/>
            <person name="Picardeau M."/>
        </authorList>
    </citation>
    <scope>NUCLEOTIDE SEQUENCE [LARGE SCALE GENOMIC DNA]</scope>
    <source>
        <strain evidence="3">201702476</strain>
    </source>
</reference>
<name>A0A4R9K3D9_9LEPT</name>
<proteinExistence type="inferred from homology"/>
<evidence type="ECO:0000313" key="3">
    <source>
        <dbReference type="EMBL" id="TGL59751.1"/>
    </source>
</evidence>
<dbReference type="EMBL" id="RQGD01000023">
    <property type="protein sequence ID" value="TGL59751.1"/>
    <property type="molecule type" value="Genomic_DNA"/>
</dbReference>
<evidence type="ECO:0000256" key="2">
    <source>
        <dbReference type="ARBA" id="ARBA00023002"/>
    </source>
</evidence>
<dbReference type="InterPro" id="IPR036291">
    <property type="entry name" value="NAD(P)-bd_dom_sf"/>
</dbReference>
<keyword evidence="2" id="KW-0560">Oxidoreductase</keyword>
<evidence type="ECO:0000313" key="4">
    <source>
        <dbReference type="Proteomes" id="UP000297693"/>
    </source>
</evidence>
<protein>
    <submittedName>
        <fullName evidence="3">SDR family oxidoreductase</fullName>
    </submittedName>
</protein>
<dbReference type="PRINTS" id="PR00080">
    <property type="entry name" value="SDRFAMILY"/>
</dbReference>
<dbReference type="OrthoDB" id="9803333at2"/>
<dbReference type="PRINTS" id="PR00081">
    <property type="entry name" value="GDHRDH"/>
</dbReference>
<evidence type="ECO:0000256" key="1">
    <source>
        <dbReference type="ARBA" id="ARBA00006484"/>
    </source>
</evidence>
<dbReference type="CDD" id="cd05233">
    <property type="entry name" value="SDR_c"/>
    <property type="match status" value="1"/>
</dbReference>
<dbReference type="Pfam" id="PF13561">
    <property type="entry name" value="adh_short_C2"/>
    <property type="match status" value="1"/>
</dbReference>
<gene>
    <name evidence="3" type="ORF">EHQ58_08400</name>
</gene>
<accession>A0A4R9K3D9</accession>
<dbReference type="RefSeq" id="WP_135623440.1">
    <property type="nucleotide sequence ID" value="NZ_RQGD01000023.1"/>
</dbReference>
<dbReference type="Proteomes" id="UP000297693">
    <property type="component" value="Unassembled WGS sequence"/>
</dbReference>
<dbReference type="PANTHER" id="PTHR43943">
    <property type="entry name" value="DEHYDROGENASE/REDUCTASE (SDR FAMILY) MEMBER 4"/>
    <property type="match status" value="1"/>
</dbReference>
<dbReference type="FunFam" id="3.40.50.720:FF:000084">
    <property type="entry name" value="Short-chain dehydrogenase reductase"/>
    <property type="match status" value="1"/>
</dbReference>
<comment type="similarity">
    <text evidence="1">Belongs to the short-chain dehydrogenases/reductases (SDR) family.</text>
</comment>
<dbReference type="GO" id="GO:0016491">
    <property type="term" value="F:oxidoreductase activity"/>
    <property type="evidence" value="ECO:0007669"/>
    <property type="project" value="UniProtKB-KW"/>
</dbReference>
<dbReference type="InterPro" id="IPR002347">
    <property type="entry name" value="SDR_fam"/>
</dbReference>
<organism evidence="3 4">
    <name type="scientific">Leptospira ognonensis</name>
    <dbReference type="NCBI Taxonomy" id="2484945"/>
    <lineage>
        <taxon>Bacteria</taxon>
        <taxon>Pseudomonadati</taxon>
        <taxon>Spirochaetota</taxon>
        <taxon>Spirochaetia</taxon>
        <taxon>Leptospirales</taxon>
        <taxon>Leptospiraceae</taxon>
        <taxon>Leptospira</taxon>
    </lineage>
</organism>
<dbReference type="Gene3D" id="3.40.50.720">
    <property type="entry name" value="NAD(P)-binding Rossmann-like Domain"/>
    <property type="match status" value="1"/>
</dbReference>
<sequence length="257" mass="27761">MNLNLKDKTVFVSGGTKGIGLAIVKGFLGEGCKVACIARNEDLIARIASELKQEYLEENLLCLKADATQEEELVSSLKKVTERFGTIDILVSNIGNGKSVPDPLPAKDQFRTVWETNFTSAENLVRVGMNYLTPKDSSILFISSIAGVEAIGAPTDYSVAKSALIALSKNLARKLAPNIRVNCIAPGNIFFPGGSWEEKVKQDPDRVNLIIQTTVPMKRFGTPEEIADAVLFLSSERATFITGSCLIVDGGQTVSLH</sequence>
<comment type="caution">
    <text evidence="3">The sequence shown here is derived from an EMBL/GenBank/DDBJ whole genome shotgun (WGS) entry which is preliminary data.</text>
</comment>
<dbReference type="AlphaFoldDB" id="A0A4R9K3D9"/>
<dbReference type="SUPFAM" id="SSF51735">
    <property type="entry name" value="NAD(P)-binding Rossmann-fold domains"/>
    <property type="match status" value="1"/>
</dbReference>